<dbReference type="InterPro" id="IPR036938">
    <property type="entry name" value="PAP2/HPO_sf"/>
</dbReference>
<evidence type="ECO:0000256" key="2">
    <source>
        <dbReference type="ARBA" id="ARBA00012374"/>
    </source>
</evidence>
<accession>A0A7V8GQ55</accession>
<protein>
    <recommendedName>
        <fullName evidence="2">undecaprenyl-diphosphate phosphatase</fullName>
        <ecNumber evidence="2">3.6.1.27</ecNumber>
    </recommendedName>
    <alternativeName>
        <fullName evidence="8">Undecaprenyl pyrophosphate phosphatase</fullName>
    </alternativeName>
</protein>
<keyword evidence="7 10" id="KW-0472">Membrane</keyword>
<dbReference type="AlphaFoldDB" id="A0A7V8GQ55"/>
<keyword evidence="6 10" id="KW-1133">Transmembrane helix</keyword>
<feature type="domain" description="Phosphatidic acid phosphatase type 2/haloperoxidase" evidence="11">
    <location>
        <begin position="74"/>
        <end position="187"/>
    </location>
</feature>
<keyword evidence="13" id="KW-1185">Reference proteome</keyword>
<dbReference type="InterPro" id="IPR000326">
    <property type="entry name" value="PAP2/HPO"/>
</dbReference>
<dbReference type="PANTHER" id="PTHR14969:SF62">
    <property type="entry name" value="DECAPRENYLPHOSPHORYL-5-PHOSPHORIBOSE PHOSPHATASE RV3807C-RELATED"/>
    <property type="match status" value="1"/>
</dbReference>
<evidence type="ECO:0000256" key="7">
    <source>
        <dbReference type="ARBA" id="ARBA00023136"/>
    </source>
</evidence>
<dbReference type="EC" id="3.6.1.27" evidence="2"/>
<evidence type="ECO:0000259" key="11">
    <source>
        <dbReference type="SMART" id="SM00014"/>
    </source>
</evidence>
<keyword evidence="5" id="KW-0378">Hydrolase</keyword>
<keyword evidence="4 10" id="KW-0812">Transmembrane</keyword>
<dbReference type="GO" id="GO:0005886">
    <property type="term" value="C:plasma membrane"/>
    <property type="evidence" value="ECO:0007669"/>
    <property type="project" value="UniProtKB-SubCell"/>
</dbReference>
<organism evidence="12 13">
    <name type="scientific">Pseudoxanthomonas broegbernensis</name>
    <dbReference type="NCBI Taxonomy" id="83619"/>
    <lineage>
        <taxon>Bacteria</taxon>
        <taxon>Pseudomonadati</taxon>
        <taxon>Pseudomonadota</taxon>
        <taxon>Gammaproteobacteria</taxon>
        <taxon>Lysobacterales</taxon>
        <taxon>Lysobacteraceae</taxon>
        <taxon>Pseudoxanthomonas</taxon>
    </lineage>
</organism>
<name>A0A7V8GQ55_9GAMM</name>
<keyword evidence="3" id="KW-1003">Cell membrane</keyword>
<dbReference type="RefSeq" id="WP_162309695.1">
    <property type="nucleotide sequence ID" value="NZ_JACHGU010000003.1"/>
</dbReference>
<dbReference type="PANTHER" id="PTHR14969">
    <property type="entry name" value="SPHINGOSINE-1-PHOSPHATE PHOSPHOHYDROLASE"/>
    <property type="match status" value="1"/>
</dbReference>
<evidence type="ECO:0000256" key="9">
    <source>
        <dbReference type="ARBA" id="ARBA00047594"/>
    </source>
</evidence>
<evidence type="ECO:0000256" key="1">
    <source>
        <dbReference type="ARBA" id="ARBA00004651"/>
    </source>
</evidence>
<dbReference type="SUPFAM" id="SSF48317">
    <property type="entry name" value="Acid phosphatase/Vanadium-dependent haloperoxidase"/>
    <property type="match status" value="1"/>
</dbReference>
<feature type="transmembrane region" description="Helical" evidence="10">
    <location>
        <begin position="76"/>
        <end position="96"/>
    </location>
</feature>
<feature type="transmembrane region" description="Helical" evidence="10">
    <location>
        <begin position="132"/>
        <end position="152"/>
    </location>
</feature>
<reference evidence="12 13" key="1">
    <citation type="submission" date="2017-10" db="EMBL/GenBank/DDBJ databases">
        <title>Whole genome sequencing of Pseudoxanthomonas broegbernensis DSM 12573(T).</title>
        <authorList>
            <person name="Kumar S."/>
            <person name="Bansal K."/>
            <person name="Kaur A."/>
            <person name="Patil P."/>
            <person name="Sharma S."/>
            <person name="Patil P.B."/>
        </authorList>
    </citation>
    <scope>NUCLEOTIDE SEQUENCE [LARGE SCALE GENOMIC DNA]</scope>
    <source>
        <strain evidence="12 13">DSM 12573</strain>
    </source>
</reference>
<comment type="subcellular location">
    <subcellularLocation>
        <location evidence="1">Cell membrane</location>
        <topology evidence="1">Multi-pass membrane protein</topology>
    </subcellularLocation>
</comment>
<evidence type="ECO:0000256" key="8">
    <source>
        <dbReference type="ARBA" id="ARBA00032707"/>
    </source>
</evidence>
<evidence type="ECO:0000256" key="5">
    <source>
        <dbReference type="ARBA" id="ARBA00022801"/>
    </source>
</evidence>
<dbReference type="GO" id="GO:0050380">
    <property type="term" value="F:undecaprenyl-diphosphatase activity"/>
    <property type="evidence" value="ECO:0007669"/>
    <property type="project" value="UniProtKB-EC"/>
</dbReference>
<feature type="transmembrane region" description="Helical" evidence="10">
    <location>
        <begin position="172"/>
        <end position="191"/>
    </location>
</feature>
<comment type="catalytic activity">
    <reaction evidence="9">
        <text>di-trans,octa-cis-undecaprenyl diphosphate + H2O = di-trans,octa-cis-undecaprenyl phosphate + phosphate + H(+)</text>
        <dbReference type="Rhea" id="RHEA:28094"/>
        <dbReference type="ChEBI" id="CHEBI:15377"/>
        <dbReference type="ChEBI" id="CHEBI:15378"/>
        <dbReference type="ChEBI" id="CHEBI:43474"/>
        <dbReference type="ChEBI" id="CHEBI:58405"/>
        <dbReference type="ChEBI" id="CHEBI:60392"/>
        <dbReference type="EC" id="3.6.1.27"/>
    </reaction>
</comment>
<dbReference type="Gene3D" id="1.20.144.10">
    <property type="entry name" value="Phosphatidic acid phosphatase type 2/haloperoxidase"/>
    <property type="match status" value="1"/>
</dbReference>
<dbReference type="Proteomes" id="UP000462066">
    <property type="component" value="Unassembled WGS sequence"/>
</dbReference>
<evidence type="ECO:0000313" key="12">
    <source>
        <dbReference type="EMBL" id="KAF1688137.1"/>
    </source>
</evidence>
<dbReference type="SMART" id="SM00014">
    <property type="entry name" value="acidPPc"/>
    <property type="match status" value="1"/>
</dbReference>
<evidence type="ECO:0000256" key="3">
    <source>
        <dbReference type="ARBA" id="ARBA00022475"/>
    </source>
</evidence>
<gene>
    <name evidence="12" type="ORF">B1992_01600</name>
</gene>
<evidence type="ECO:0000256" key="4">
    <source>
        <dbReference type="ARBA" id="ARBA00022692"/>
    </source>
</evidence>
<evidence type="ECO:0000256" key="6">
    <source>
        <dbReference type="ARBA" id="ARBA00022989"/>
    </source>
</evidence>
<comment type="caution">
    <text evidence="12">The sequence shown here is derived from an EMBL/GenBank/DDBJ whole genome shotgun (WGS) entry which is preliminary data.</text>
</comment>
<sequence length="193" mass="20955">MPLSPPDRIAVSCAPPRRRRTARLRARDRGWCVRANRWGARCAVRRYFAVVSRLGDGVFWYALMGTMVAFDGWAGLAASLQLAATGLVALALYKGLKHWTRRPRPFAADGRIRAWVAPLDEFSFPSGHTLHAVAFTIVALAHYPWLAVLLVPFTASVAVSRVVLGLHYPSDVLAATGIGSLLAGASLWLAAPP</sequence>
<proteinExistence type="predicted"/>
<feature type="transmembrane region" description="Helical" evidence="10">
    <location>
        <begin position="47"/>
        <end position="70"/>
    </location>
</feature>
<dbReference type="EMBL" id="MWIP01000001">
    <property type="protein sequence ID" value="KAF1688137.1"/>
    <property type="molecule type" value="Genomic_DNA"/>
</dbReference>
<evidence type="ECO:0000256" key="10">
    <source>
        <dbReference type="SAM" id="Phobius"/>
    </source>
</evidence>
<evidence type="ECO:0000313" key="13">
    <source>
        <dbReference type="Proteomes" id="UP000462066"/>
    </source>
</evidence>
<dbReference type="Pfam" id="PF01569">
    <property type="entry name" value="PAP2"/>
    <property type="match status" value="1"/>
</dbReference>